<keyword evidence="3" id="KW-1185">Reference proteome</keyword>
<organism evidence="2 3">
    <name type="scientific">Kluyvera georgiana ATCC 51603</name>
    <dbReference type="NCBI Taxonomy" id="1354264"/>
    <lineage>
        <taxon>Bacteria</taxon>
        <taxon>Pseudomonadati</taxon>
        <taxon>Pseudomonadota</taxon>
        <taxon>Gammaproteobacteria</taxon>
        <taxon>Enterobacterales</taxon>
        <taxon>Enterobacteriaceae</taxon>
        <taxon>Kluyvera</taxon>
    </lineage>
</organism>
<proteinExistence type="predicted"/>
<comment type="caution">
    <text evidence="2">The sequence shown here is derived from an EMBL/GenBank/DDBJ whole genome shotgun (WGS) entry which is preliminary data.</text>
</comment>
<feature type="compositionally biased region" description="Basic and acidic residues" evidence="1">
    <location>
        <begin position="1"/>
        <end position="12"/>
    </location>
</feature>
<dbReference type="AlphaFoldDB" id="A0A1B7JXT4"/>
<reference evidence="2 3" key="1">
    <citation type="submission" date="2016-04" db="EMBL/GenBank/DDBJ databases">
        <title>ATOL: Assembling a taxonomically balanced genome-scale reconstruction of the evolutionary history of the Enterobacteriaceae.</title>
        <authorList>
            <person name="Plunkett G.III."/>
            <person name="Neeno-Eckwall E.C."/>
            <person name="Glasner J.D."/>
            <person name="Perna N.T."/>
        </authorList>
    </citation>
    <scope>NUCLEOTIDE SEQUENCE [LARGE SCALE GENOMIC DNA]</scope>
    <source>
        <strain evidence="2 3">ATCC 51603</strain>
    </source>
</reference>
<name>A0A1B7JXT4_9ENTR</name>
<evidence type="ECO:0000256" key="1">
    <source>
        <dbReference type="SAM" id="MobiDB-lite"/>
    </source>
</evidence>
<dbReference type="PATRIC" id="fig|1354264.4.peg.2430"/>
<accession>A0A1B7JXT4</accession>
<feature type="region of interest" description="Disordered" evidence="1">
    <location>
        <begin position="1"/>
        <end position="23"/>
    </location>
</feature>
<dbReference type="RefSeq" id="WP_064545458.1">
    <property type="nucleotide sequence ID" value="NZ_LXEU01000048.1"/>
</dbReference>
<gene>
    <name evidence="2" type="ORF">M989_02338</name>
</gene>
<dbReference type="Proteomes" id="UP000078386">
    <property type="component" value="Unassembled WGS sequence"/>
</dbReference>
<dbReference type="EMBL" id="LXEU01000048">
    <property type="protein sequence ID" value="OAT52685.1"/>
    <property type="molecule type" value="Genomic_DNA"/>
</dbReference>
<sequence>MSNRKNSDRVSKPDWPSLSKAEKADSHFLAERAVVIGDSRADMFENKTRQNDGNFFRDFVGLDKPKARQRLGLVLRMRKISG</sequence>
<evidence type="ECO:0000313" key="2">
    <source>
        <dbReference type="EMBL" id="OAT52685.1"/>
    </source>
</evidence>
<evidence type="ECO:0000313" key="3">
    <source>
        <dbReference type="Proteomes" id="UP000078386"/>
    </source>
</evidence>
<protein>
    <submittedName>
        <fullName evidence="2">Uncharacterized protein</fullName>
    </submittedName>
</protein>